<reference evidence="2" key="2">
    <citation type="submission" date="2020-05" db="UniProtKB">
        <authorList>
            <consortium name="EnsemblMetazoa"/>
        </authorList>
    </citation>
    <scope>IDENTIFICATION</scope>
    <source>
        <strain evidence="2">IAEA</strain>
    </source>
</reference>
<keyword evidence="1" id="KW-0812">Transmembrane</keyword>
<evidence type="ECO:0000256" key="1">
    <source>
        <dbReference type="SAM" id="Phobius"/>
    </source>
</evidence>
<sequence>MKTKPICLVTLYAYCINTWVYVYICVDVYPTAISNDAIDLIKFHEPPTTRMHAATFSASLQEASTLRAKPITVIPALANLRATHAPIPLEAPVMTAVFLYQYLDVIIITIIIIIIIIIYCVILYDDLELESMCSTFMHESC</sequence>
<dbReference type="Proteomes" id="UP000092460">
    <property type="component" value="Unassembled WGS sequence"/>
</dbReference>
<keyword evidence="1" id="KW-1133">Transmembrane helix</keyword>
<keyword evidence="1" id="KW-0472">Membrane</keyword>
<dbReference type="EMBL" id="JXJN01004067">
    <property type="status" value="NOT_ANNOTATED_CDS"/>
    <property type="molecule type" value="Genomic_DNA"/>
</dbReference>
<accession>A0A1B0AV87</accession>
<reference evidence="3" key="1">
    <citation type="submission" date="2015-01" db="EMBL/GenBank/DDBJ databases">
        <authorList>
            <person name="Aksoy S."/>
            <person name="Warren W."/>
            <person name="Wilson R.K."/>
        </authorList>
    </citation>
    <scope>NUCLEOTIDE SEQUENCE [LARGE SCALE GENOMIC DNA]</scope>
    <source>
        <strain evidence="3">IAEA</strain>
    </source>
</reference>
<dbReference type="VEuPathDB" id="VectorBase:GPPI009832"/>
<protein>
    <submittedName>
        <fullName evidence="2">Uncharacterized protein</fullName>
    </submittedName>
</protein>
<evidence type="ECO:0000313" key="3">
    <source>
        <dbReference type="Proteomes" id="UP000092460"/>
    </source>
</evidence>
<name>A0A1B0AV87_9MUSC</name>
<dbReference type="EnsemblMetazoa" id="GPPI009832-RA">
    <property type="protein sequence ID" value="GPPI009832-PA"/>
    <property type="gene ID" value="GPPI009832"/>
</dbReference>
<organism evidence="2 3">
    <name type="scientific">Glossina palpalis gambiensis</name>
    <dbReference type="NCBI Taxonomy" id="67801"/>
    <lineage>
        <taxon>Eukaryota</taxon>
        <taxon>Metazoa</taxon>
        <taxon>Ecdysozoa</taxon>
        <taxon>Arthropoda</taxon>
        <taxon>Hexapoda</taxon>
        <taxon>Insecta</taxon>
        <taxon>Pterygota</taxon>
        <taxon>Neoptera</taxon>
        <taxon>Endopterygota</taxon>
        <taxon>Diptera</taxon>
        <taxon>Brachycera</taxon>
        <taxon>Muscomorpha</taxon>
        <taxon>Hippoboscoidea</taxon>
        <taxon>Glossinidae</taxon>
        <taxon>Glossina</taxon>
    </lineage>
</organism>
<feature type="transmembrane region" description="Helical" evidence="1">
    <location>
        <begin position="102"/>
        <end position="124"/>
    </location>
</feature>
<dbReference type="AlphaFoldDB" id="A0A1B0AV87"/>
<keyword evidence="3" id="KW-1185">Reference proteome</keyword>
<evidence type="ECO:0000313" key="2">
    <source>
        <dbReference type="EnsemblMetazoa" id="GPPI009832-PA"/>
    </source>
</evidence>
<proteinExistence type="predicted"/>